<protein>
    <submittedName>
        <fullName evidence="2">Uncharacterized protein</fullName>
    </submittedName>
</protein>
<evidence type="ECO:0000313" key="2">
    <source>
        <dbReference type="EMBL" id="VIO60048.1"/>
    </source>
</evidence>
<dbReference type="Proteomes" id="UP000746612">
    <property type="component" value="Unassembled WGS sequence"/>
</dbReference>
<dbReference type="EMBL" id="CAJPIJ010000068">
    <property type="protein sequence ID" value="CAG1965334.1"/>
    <property type="molecule type" value="Genomic_DNA"/>
</dbReference>
<name>A0A4E9EAH3_GIBZA</name>
<gene>
    <name evidence="2" type="ORF">FUG_LOCUS356357</name>
    <name evidence="1" type="ORF">MDCFG202_LOCUS28827</name>
</gene>
<reference evidence="1" key="2">
    <citation type="submission" date="2021-03" db="EMBL/GenBank/DDBJ databases">
        <authorList>
            <person name="Alouane T."/>
            <person name="Langin T."/>
            <person name="Bonhomme L."/>
        </authorList>
    </citation>
    <scope>NUCLEOTIDE SEQUENCE</scope>
    <source>
        <strain evidence="1">MDC_Fg202</strain>
    </source>
</reference>
<organism evidence="2">
    <name type="scientific">Gibberella zeae</name>
    <name type="common">Wheat head blight fungus</name>
    <name type="synonym">Fusarium graminearum</name>
    <dbReference type="NCBI Taxonomy" id="5518"/>
    <lineage>
        <taxon>Eukaryota</taxon>
        <taxon>Fungi</taxon>
        <taxon>Dikarya</taxon>
        <taxon>Ascomycota</taxon>
        <taxon>Pezizomycotina</taxon>
        <taxon>Sordariomycetes</taxon>
        <taxon>Hypocreomycetidae</taxon>
        <taxon>Hypocreales</taxon>
        <taxon>Nectriaceae</taxon>
        <taxon>Fusarium</taxon>
    </lineage>
</organism>
<dbReference type="EMBL" id="CAAKMV010000141">
    <property type="protein sequence ID" value="VIO60048.1"/>
    <property type="molecule type" value="Genomic_DNA"/>
</dbReference>
<dbReference type="AlphaFoldDB" id="A0A4E9EAH3"/>
<reference evidence="2" key="1">
    <citation type="submission" date="2019-04" db="EMBL/GenBank/DDBJ databases">
        <authorList>
            <person name="Melise S."/>
            <person name="Noan J."/>
            <person name="Okalmin O."/>
        </authorList>
    </citation>
    <scope>NUCLEOTIDE SEQUENCE</scope>
    <source>
        <strain evidence="2">FN9</strain>
    </source>
</reference>
<evidence type="ECO:0000313" key="1">
    <source>
        <dbReference type="EMBL" id="CAG1965334.1"/>
    </source>
</evidence>
<proteinExistence type="predicted"/>
<accession>A0A4E9EAH3</accession>
<sequence length="107" mass="11899">MAAGASVIVEPESSPFKSRQEWTAIHVGSEVGVEEFGLKVGSNPQRGLTRVRLLCSSTMVGLVMADLRLLKLQCARALKTTFSKASEDPQRFTTVVFEQRVQTWRMK</sequence>